<protein>
    <submittedName>
        <fullName evidence="1">YpjP family protein</fullName>
    </submittedName>
</protein>
<dbReference type="KEGG" id="psua:FLK61_26900"/>
<reference evidence="2" key="1">
    <citation type="submission" date="2019-07" db="EMBL/GenBank/DDBJ databases">
        <title>Bacillus alkalisoli sp. nov. isolated from saline soil.</title>
        <authorList>
            <person name="Sun J.-Q."/>
            <person name="Xu L."/>
        </authorList>
    </citation>
    <scope>NUCLEOTIDE SEQUENCE [LARGE SCALE GENOMIC DNA]</scope>
    <source>
        <strain evidence="2">M4U3P1</strain>
    </source>
</reference>
<name>A0A859FDQ7_9BACI</name>
<dbReference type="EMBL" id="CP041372">
    <property type="protein sequence ID" value="QKS70385.1"/>
    <property type="molecule type" value="Genomic_DNA"/>
</dbReference>
<evidence type="ECO:0000313" key="1">
    <source>
        <dbReference type="EMBL" id="QKS70385.1"/>
    </source>
</evidence>
<proteinExistence type="predicted"/>
<gene>
    <name evidence="1" type="ORF">FLK61_26900</name>
</gene>
<dbReference type="AlphaFoldDB" id="A0A859FDQ7"/>
<organism evidence="1 2">
    <name type="scientific">Paenalkalicoccus suaedae</name>
    <dbReference type="NCBI Taxonomy" id="2592382"/>
    <lineage>
        <taxon>Bacteria</taxon>
        <taxon>Bacillati</taxon>
        <taxon>Bacillota</taxon>
        <taxon>Bacilli</taxon>
        <taxon>Bacillales</taxon>
        <taxon>Bacillaceae</taxon>
        <taxon>Paenalkalicoccus</taxon>
    </lineage>
</organism>
<evidence type="ECO:0000313" key="2">
    <source>
        <dbReference type="Proteomes" id="UP000318138"/>
    </source>
</evidence>
<dbReference type="Pfam" id="PF14005">
    <property type="entry name" value="YpjP"/>
    <property type="match status" value="1"/>
</dbReference>
<sequence>MKLWLQRVVVVLVTILTLGFYVPSFADEDASAMEGESSGGGNDQQTDQYDTSNEFAHLDSEETLWSIDEYVDEMTTLAREQTFAKLGPKIVDRVEDEILTEILPQIEDVITTLYEQADDDLIPNYTITEATSSGYGEKIFHIYDQHAEKDVIRFHVRRDMKPKQGYWFNFHYHLSDDGFEEHHPIGEVYWDKNTPPKWMAN</sequence>
<dbReference type="Proteomes" id="UP000318138">
    <property type="component" value="Chromosome"/>
</dbReference>
<accession>A0A859FDQ7</accession>
<dbReference type="InterPro" id="IPR025616">
    <property type="entry name" value="YpjP"/>
</dbReference>
<dbReference type="RefSeq" id="WP_176008424.1">
    <property type="nucleotide sequence ID" value="NZ_CP041372.2"/>
</dbReference>
<keyword evidence="2" id="KW-1185">Reference proteome</keyword>